<comment type="caution">
    <text evidence="1">The sequence shown here is derived from an EMBL/GenBank/DDBJ whole genome shotgun (WGS) entry which is preliminary data.</text>
</comment>
<name>A0A7W9BET6_9SPHN</name>
<evidence type="ECO:0000313" key="2">
    <source>
        <dbReference type="Proteomes" id="UP000546200"/>
    </source>
</evidence>
<evidence type="ECO:0000313" key="1">
    <source>
        <dbReference type="EMBL" id="MBB5715556.1"/>
    </source>
</evidence>
<reference evidence="1 2" key="1">
    <citation type="submission" date="2020-08" db="EMBL/GenBank/DDBJ databases">
        <title>Genomic Encyclopedia of Type Strains, Phase IV (KMG-IV): sequencing the most valuable type-strain genomes for metagenomic binning, comparative biology and taxonomic classification.</title>
        <authorList>
            <person name="Goeker M."/>
        </authorList>
    </citation>
    <scope>NUCLEOTIDE SEQUENCE [LARGE SCALE GENOMIC DNA]</scope>
    <source>
        <strain evidence="1 2">DSM 100044</strain>
    </source>
</reference>
<dbReference type="AlphaFoldDB" id="A0A7W9BET6"/>
<dbReference type="RefSeq" id="WP_184057940.1">
    <property type="nucleotide sequence ID" value="NZ_JACIJK010000006.1"/>
</dbReference>
<sequence>MNGAGDERGDGEPGRWAQRLAEGGRIDVPVAVVVAHADDETLWAGSALSRLGDCRLIHVTDGAPRDMADAARLGFTDRQGYSAARAAELDRALSLLGAGPERLAYNIVDQEAALVLPALVDRLERDLADRLVVVTHPYEGGHPDHDSAALAVGLAIDRLQRRHGKSPALVEFACYHRVNGQRRFGAFWPNLDRPEQVRWLDDTDRARVDAAIEAHATQAQVIGNWRPDSERWRAAPNYLFTEPPPPGEALYDRFGWVMTGSRWRILASEAIVAERAWA</sequence>
<dbReference type="Gene3D" id="3.40.50.10320">
    <property type="entry name" value="LmbE-like"/>
    <property type="match status" value="1"/>
</dbReference>
<dbReference type="InterPro" id="IPR003737">
    <property type="entry name" value="GlcNAc_PI_deacetylase-related"/>
</dbReference>
<organism evidence="1 2">
    <name type="scientific">Sphingomonas aerophila</name>
    <dbReference type="NCBI Taxonomy" id="1344948"/>
    <lineage>
        <taxon>Bacteria</taxon>
        <taxon>Pseudomonadati</taxon>
        <taxon>Pseudomonadota</taxon>
        <taxon>Alphaproteobacteria</taxon>
        <taxon>Sphingomonadales</taxon>
        <taxon>Sphingomonadaceae</taxon>
        <taxon>Sphingomonas</taxon>
    </lineage>
</organism>
<proteinExistence type="predicted"/>
<protein>
    <submittedName>
        <fullName evidence="1">LmbE family N-acetylglucosaminyl deacetylase</fullName>
    </submittedName>
</protein>
<gene>
    <name evidence="1" type="ORF">FHS94_002402</name>
</gene>
<dbReference type="EMBL" id="JACIJK010000006">
    <property type="protein sequence ID" value="MBB5715556.1"/>
    <property type="molecule type" value="Genomic_DNA"/>
</dbReference>
<accession>A0A7W9BET6</accession>
<dbReference type="Pfam" id="PF02585">
    <property type="entry name" value="PIG-L"/>
    <property type="match status" value="1"/>
</dbReference>
<keyword evidence="2" id="KW-1185">Reference proteome</keyword>
<dbReference type="Proteomes" id="UP000546200">
    <property type="component" value="Unassembled WGS sequence"/>
</dbReference>
<dbReference type="SUPFAM" id="SSF102588">
    <property type="entry name" value="LmbE-like"/>
    <property type="match status" value="1"/>
</dbReference>
<dbReference type="InterPro" id="IPR024078">
    <property type="entry name" value="LmbE-like_dom_sf"/>
</dbReference>